<keyword evidence="3" id="KW-0378">Hydrolase</keyword>
<sequence>MSSPSDSSPGERADGADEAPDGVLSGPGATRRLSRLPGATFVRAHRRGLRRASTAVVGAAVAAAVLFGSGGSLPRGGAGYAEAPLRSYAAAGEASAIAASGGDITVGQVLGVLERAHQLAMEQGAAMDPQVAQAAAELGMLYTTYRAQQEAIRAASGILDPRDGSVVGGAPGHDGSAADHDDSAPGHDDSASSQGGSQGPGAAAGKEPGDDGSGLTVDIEAVTEVSQVRGLGDKPVDDLGADGSGRLEVEADAHDHDHVTLVTREDLVLAAQRLARLMDPSKADALIVAPVPADGTGTAAGSGDPGLRQNLMTIVDAFGLSTAGFANGRIPVTVLCPLEFAPGHRLRCDAAERFTALNEEYEKRFGRSIPITDSYRTYDAQVTLRALKPTLAAIPGTSNHGWGIAVDLGAPINSGRSAEYAWLRVHGPDYGWDNPGWARLDGSKPEPWHFEFFAAGIIPNRALDVSDISTEDDPRYRPPEKPKPGDEPAAIPAKDTKDPKGSKGDGKSGGSDDPSKDPGDGTPPSSKPSEPTPKPSPSPSKPKPSPSPSPSPSKDPTPTPSPTPSKEPTPSPSPSKEPTPTPSPSPSDGPSEPGDPSGDPSDPSEPTDPGKPSGDPDVSCDESADETAGTRDDGGAGDEPGGDSGADSASAAESEEVAPCGPDDGDGTVGTEQETSSSPSEPSDAPSARTDAMTGVVGSATRSSLARRRDGDGEDPEGEDADDADRGGENVGA</sequence>
<proteinExistence type="predicted"/>
<dbReference type="InterPro" id="IPR009045">
    <property type="entry name" value="Zn_M74/Hedgehog-like"/>
</dbReference>
<feature type="compositionally biased region" description="Basic and acidic residues" evidence="1">
    <location>
        <begin position="176"/>
        <end position="190"/>
    </location>
</feature>
<feature type="region of interest" description="Disordered" evidence="1">
    <location>
        <begin position="159"/>
        <end position="215"/>
    </location>
</feature>
<keyword evidence="4" id="KW-1185">Reference proteome</keyword>
<organism evidence="3 4">
    <name type="scientific">Myceligenerans xiligouense</name>
    <dbReference type="NCBI Taxonomy" id="253184"/>
    <lineage>
        <taxon>Bacteria</taxon>
        <taxon>Bacillati</taxon>
        <taxon>Actinomycetota</taxon>
        <taxon>Actinomycetes</taxon>
        <taxon>Micrococcales</taxon>
        <taxon>Promicromonosporaceae</taxon>
        <taxon>Myceligenerans</taxon>
    </lineage>
</organism>
<keyword evidence="3" id="KW-0645">Protease</keyword>
<dbReference type="EMBL" id="RKQZ01000001">
    <property type="protein sequence ID" value="RPF19528.1"/>
    <property type="molecule type" value="Genomic_DNA"/>
</dbReference>
<feature type="compositionally biased region" description="Low complexity" evidence="1">
    <location>
        <begin position="588"/>
        <end position="601"/>
    </location>
</feature>
<feature type="compositionally biased region" description="Low complexity" evidence="1">
    <location>
        <begin position="520"/>
        <end position="529"/>
    </location>
</feature>
<keyword evidence="3" id="KW-0121">Carboxypeptidase</keyword>
<dbReference type="SUPFAM" id="SSF55166">
    <property type="entry name" value="Hedgehog/DD-peptidase"/>
    <property type="match status" value="1"/>
</dbReference>
<feature type="compositionally biased region" description="Acidic residues" evidence="1">
    <location>
        <begin position="712"/>
        <end position="723"/>
    </location>
</feature>
<dbReference type="Proteomes" id="UP000280501">
    <property type="component" value="Unassembled WGS sequence"/>
</dbReference>
<evidence type="ECO:0000313" key="3">
    <source>
        <dbReference type="EMBL" id="RPF19528.1"/>
    </source>
</evidence>
<feature type="domain" description="D-alanyl-D-alanine carboxypeptidase-like core" evidence="2">
    <location>
        <begin position="344"/>
        <end position="454"/>
    </location>
</feature>
<dbReference type="Pfam" id="PF02557">
    <property type="entry name" value="VanY"/>
    <property type="match status" value="1"/>
</dbReference>
<feature type="compositionally biased region" description="Basic and acidic residues" evidence="1">
    <location>
        <begin position="472"/>
        <end position="486"/>
    </location>
</feature>
<dbReference type="PRINTS" id="PR01217">
    <property type="entry name" value="PRICHEXTENSN"/>
</dbReference>
<feature type="compositionally biased region" description="Basic and acidic residues" evidence="1">
    <location>
        <begin position="494"/>
        <end position="506"/>
    </location>
</feature>
<dbReference type="GO" id="GO:0004180">
    <property type="term" value="F:carboxypeptidase activity"/>
    <property type="evidence" value="ECO:0007669"/>
    <property type="project" value="UniProtKB-KW"/>
</dbReference>
<dbReference type="CDD" id="cd14814">
    <property type="entry name" value="Peptidase_M15"/>
    <property type="match status" value="1"/>
</dbReference>
<gene>
    <name evidence="3" type="ORF">EDD34_0078</name>
</gene>
<dbReference type="InterPro" id="IPR003709">
    <property type="entry name" value="VanY-like_core_dom"/>
</dbReference>
<feature type="compositionally biased region" description="Pro residues" evidence="1">
    <location>
        <begin position="530"/>
        <end position="587"/>
    </location>
</feature>
<feature type="compositionally biased region" description="Basic and acidic residues" evidence="1">
    <location>
        <begin position="724"/>
        <end position="733"/>
    </location>
</feature>
<protein>
    <submittedName>
        <fullName evidence="3">LAS superfamily LD-carboxypeptidase LdcB</fullName>
    </submittedName>
</protein>
<dbReference type="GO" id="GO:0006508">
    <property type="term" value="P:proteolysis"/>
    <property type="evidence" value="ECO:0007669"/>
    <property type="project" value="InterPro"/>
</dbReference>
<dbReference type="AlphaFoldDB" id="A0A3N4Z074"/>
<feature type="region of interest" description="Disordered" evidence="1">
    <location>
        <begin position="1"/>
        <end position="32"/>
    </location>
</feature>
<name>A0A3N4Z074_9MICO</name>
<evidence type="ECO:0000256" key="1">
    <source>
        <dbReference type="SAM" id="MobiDB-lite"/>
    </source>
</evidence>
<evidence type="ECO:0000259" key="2">
    <source>
        <dbReference type="Pfam" id="PF02557"/>
    </source>
</evidence>
<evidence type="ECO:0000313" key="4">
    <source>
        <dbReference type="Proteomes" id="UP000280501"/>
    </source>
</evidence>
<dbReference type="Gene3D" id="3.30.1380.10">
    <property type="match status" value="1"/>
</dbReference>
<feature type="region of interest" description="Disordered" evidence="1">
    <location>
        <begin position="468"/>
        <end position="733"/>
    </location>
</feature>
<dbReference type="RefSeq" id="WP_170176916.1">
    <property type="nucleotide sequence ID" value="NZ_RKQZ01000001.1"/>
</dbReference>
<comment type="caution">
    <text evidence="3">The sequence shown here is derived from an EMBL/GenBank/DDBJ whole genome shotgun (WGS) entry which is preliminary data.</text>
</comment>
<feature type="compositionally biased region" description="Low complexity" evidence="1">
    <location>
        <begin position="676"/>
        <end position="688"/>
    </location>
</feature>
<accession>A0A3N4Z074</accession>
<reference evidence="3 4" key="1">
    <citation type="submission" date="2018-11" db="EMBL/GenBank/DDBJ databases">
        <title>Sequencing the genomes of 1000 actinobacteria strains.</title>
        <authorList>
            <person name="Klenk H.-P."/>
        </authorList>
    </citation>
    <scope>NUCLEOTIDE SEQUENCE [LARGE SCALE GENOMIC DNA]</scope>
    <source>
        <strain evidence="3 4">DSM 15700</strain>
    </source>
</reference>
<feature type="compositionally biased region" description="Low complexity" evidence="1">
    <location>
        <begin position="191"/>
        <end position="205"/>
    </location>
</feature>